<dbReference type="STRING" id="1245748.A0A3R7G547"/>
<dbReference type="EMBL" id="NIDN02000254">
    <property type="protein sequence ID" value="RLL93861.1"/>
    <property type="molecule type" value="Genomic_DNA"/>
</dbReference>
<dbReference type="AlphaFoldDB" id="A0A3R7G547"/>
<dbReference type="OrthoDB" id="2735536at2759"/>
<dbReference type="SUPFAM" id="SSF51735">
    <property type="entry name" value="NAD(P)-binding Rossmann-fold domains"/>
    <property type="match status" value="1"/>
</dbReference>
<dbReference type="Gene3D" id="3.40.50.720">
    <property type="entry name" value="NAD(P)-binding Rossmann-like Domain"/>
    <property type="match status" value="1"/>
</dbReference>
<gene>
    <name evidence="1" type="ORF">CFD26_100102</name>
</gene>
<organism evidence="1 2">
    <name type="scientific">Aspergillus turcosus</name>
    <dbReference type="NCBI Taxonomy" id="1245748"/>
    <lineage>
        <taxon>Eukaryota</taxon>
        <taxon>Fungi</taxon>
        <taxon>Dikarya</taxon>
        <taxon>Ascomycota</taxon>
        <taxon>Pezizomycotina</taxon>
        <taxon>Eurotiomycetes</taxon>
        <taxon>Eurotiomycetidae</taxon>
        <taxon>Eurotiales</taxon>
        <taxon>Aspergillaceae</taxon>
        <taxon>Aspergillus</taxon>
        <taxon>Aspergillus subgen. Fumigati</taxon>
    </lineage>
</organism>
<proteinExistence type="predicted"/>
<accession>A0A3R7G547</accession>
<evidence type="ECO:0008006" key="3">
    <source>
        <dbReference type="Google" id="ProtNLM"/>
    </source>
</evidence>
<comment type="caution">
    <text evidence="1">The sequence shown here is derived from an EMBL/GenBank/DDBJ whole genome shotgun (WGS) entry which is preliminary data.</text>
</comment>
<keyword evidence="2" id="KW-1185">Reference proteome</keyword>
<reference evidence="1 2" key="1">
    <citation type="submission" date="2018-08" db="EMBL/GenBank/DDBJ databases">
        <title>Draft genome sequences of two Aspergillus turcosus clinical strains isolated from bronchoalveolar lavage fluid: one azole-susceptible and the other azole-resistant.</title>
        <authorList>
            <person name="Parent-Michaud M."/>
            <person name="Dufresne P.J."/>
            <person name="Fournier E."/>
            <person name="Martineau C."/>
            <person name="Moreira S."/>
            <person name="Perkins V."/>
            <person name="De Repentigny L."/>
            <person name="Dufresne S.F."/>
        </authorList>
    </citation>
    <scope>NUCLEOTIDE SEQUENCE [LARGE SCALE GENOMIC DNA]</scope>
    <source>
        <strain evidence="1">HMR AF 1038</strain>
    </source>
</reference>
<name>A0A3R7G547_9EURO</name>
<dbReference type="Proteomes" id="UP000215289">
    <property type="component" value="Unassembled WGS sequence"/>
</dbReference>
<evidence type="ECO:0000313" key="1">
    <source>
        <dbReference type="EMBL" id="RLL93861.1"/>
    </source>
</evidence>
<protein>
    <recommendedName>
        <fullName evidence="3">NAD-dependent epimerase/dehydratase domain-containing protein</fullName>
    </recommendedName>
</protein>
<sequence>MYEIIAIGATQTTKGSGFLSNVILIGQEWQTEYERHGVEGPKLGFIYCSGTWVHSFTPRAVNDLSVVDLEPSPTPELVAWRVDLEKQILDATDVLDVMIPWPALLYGRELTIWSPFVAPLLNAARGGDTNLIEILLDKDVRPSLVYVDDAARAFQCAIAELPCIFNGWGVTLKGPGGDMFGKAMSTTFRGSSARAEQLLGWRPGRLGGFVKDMDIYAVAFPA</sequence>
<evidence type="ECO:0000313" key="2">
    <source>
        <dbReference type="Proteomes" id="UP000215289"/>
    </source>
</evidence>
<dbReference type="InterPro" id="IPR036291">
    <property type="entry name" value="NAD(P)-bd_dom_sf"/>
</dbReference>